<dbReference type="GO" id="GO:0019748">
    <property type="term" value="P:secondary metabolic process"/>
    <property type="evidence" value="ECO:0007669"/>
    <property type="project" value="TreeGrafter"/>
</dbReference>
<dbReference type="PANTHER" id="PTHR21240:SF31">
    <property type="entry name" value="AMIDOHYDROLASE FAMILY PROTEIN (AFU_ORTHOLOGUE AFUA_7G05840)"/>
    <property type="match status" value="1"/>
</dbReference>
<proteinExistence type="predicted"/>
<dbReference type="Gene3D" id="3.20.20.140">
    <property type="entry name" value="Metal-dependent hydrolases"/>
    <property type="match status" value="1"/>
</dbReference>
<dbReference type="Pfam" id="PF04909">
    <property type="entry name" value="Amidohydro_2"/>
    <property type="match status" value="1"/>
</dbReference>
<dbReference type="SUPFAM" id="SSF51556">
    <property type="entry name" value="Metallo-dependent hydrolases"/>
    <property type="match status" value="1"/>
</dbReference>
<dbReference type="EMBL" id="FCOK02000010">
    <property type="protein sequence ID" value="SAL27096.1"/>
    <property type="molecule type" value="Genomic_DNA"/>
</dbReference>
<reference evidence="3 4" key="1">
    <citation type="submission" date="2016-01" db="EMBL/GenBank/DDBJ databases">
        <authorList>
            <person name="Oliw E.H."/>
        </authorList>
    </citation>
    <scope>NUCLEOTIDE SEQUENCE [LARGE SCALE GENOMIC DNA]</scope>
    <source>
        <strain evidence="3">LMG 27134</strain>
    </source>
</reference>
<organism evidence="3 4">
    <name type="scientific">Caballeronia udeis</name>
    <dbReference type="NCBI Taxonomy" id="1232866"/>
    <lineage>
        <taxon>Bacteria</taxon>
        <taxon>Pseudomonadati</taxon>
        <taxon>Pseudomonadota</taxon>
        <taxon>Betaproteobacteria</taxon>
        <taxon>Burkholderiales</taxon>
        <taxon>Burkholderiaceae</taxon>
        <taxon>Caballeronia</taxon>
    </lineage>
</organism>
<evidence type="ECO:0000256" key="1">
    <source>
        <dbReference type="ARBA" id="ARBA00023239"/>
    </source>
</evidence>
<dbReference type="OrthoDB" id="8673173at2"/>
<dbReference type="GO" id="GO:0016831">
    <property type="term" value="F:carboxy-lyase activity"/>
    <property type="evidence" value="ECO:0007669"/>
    <property type="project" value="InterPro"/>
</dbReference>
<dbReference type="AlphaFoldDB" id="A0A158G4W3"/>
<dbReference type="InterPro" id="IPR006680">
    <property type="entry name" value="Amidohydro-rel"/>
</dbReference>
<keyword evidence="3" id="KW-0378">Hydrolase</keyword>
<evidence type="ECO:0000313" key="4">
    <source>
        <dbReference type="Proteomes" id="UP000054683"/>
    </source>
</evidence>
<evidence type="ECO:0000313" key="3">
    <source>
        <dbReference type="EMBL" id="SAL27096.1"/>
    </source>
</evidence>
<dbReference type="InterPro" id="IPR032465">
    <property type="entry name" value="ACMSD"/>
</dbReference>
<feature type="domain" description="Amidohydrolase-related" evidence="2">
    <location>
        <begin position="65"/>
        <end position="322"/>
    </location>
</feature>
<dbReference type="GO" id="GO:0016787">
    <property type="term" value="F:hydrolase activity"/>
    <property type="evidence" value="ECO:0007669"/>
    <property type="project" value="UniProtKB-KW"/>
</dbReference>
<dbReference type="GO" id="GO:0005829">
    <property type="term" value="C:cytosol"/>
    <property type="evidence" value="ECO:0007669"/>
    <property type="project" value="TreeGrafter"/>
</dbReference>
<dbReference type="InterPro" id="IPR032466">
    <property type="entry name" value="Metal_Hydrolase"/>
</dbReference>
<evidence type="ECO:0000259" key="2">
    <source>
        <dbReference type="Pfam" id="PF04909"/>
    </source>
</evidence>
<protein>
    <submittedName>
        <fullName evidence="3">Amidohydrolase 2</fullName>
    </submittedName>
</protein>
<name>A0A158G4W3_9BURK</name>
<gene>
    <name evidence="3" type="ORF">AWB69_02054</name>
</gene>
<accession>A0A158G4W3</accession>
<keyword evidence="1" id="KW-0456">Lyase</keyword>
<dbReference type="Proteomes" id="UP000054683">
    <property type="component" value="Unassembled WGS sequence"/>
</dbReference>
<dbReference type="RefSeq" id="WP_062084738.1">
    <property type="nucleotide sequence ID" value="NZ_FCOK02000010.1"/>
</dbReference>
<sequence>MKDKIALEEHFAIDLTIGQSKGYAPPHLWEILKSNLMDIEQQRLERMEQGGTAYSILSLNSPGIQGIPDIKEAIDVARRANDVLAEHVSRHPTRLGGFAALPMQDPEAAARELERSVKELGFHGFMVNGFSQVGDAENVVYYDAPQYTDFWSNAAALGKPFYMHPRDPLPSREPIYDGFPWLTAATWAFAVETSIHALRLITSGLFDRNPDLQMILGHLGEGIPFNIWRVDHILEKAPRGLPCKRTVGEYLRENVYVTTSGNFRTQTLLSTMLEVGSDRIIYSVDYPFETHDEASTWFDTCSISETDRVKIGRENARRLFGLQ</sequence>
<dbReference type="PANTHER" id="PTHR21240">
    <property type="entry name" value="2-AMINO-3-CARBOXYLMUCONATE-6-SEMIALDEHYDE DECARBOXYLASE"/>
    <property type="match status" value="1"/>
</dbReference>